<feature type="region of interest" description="Disordered" evidence="1">
    <location>
        <begin position="216"/>
        <end position="288"/>
    </location>
</feature>
<name>S4VVW0_9VIRU</name>
<dbReference type="KEGG" id="vg:16606255"/>
<proteinExistence type="predicted"/>
<dbReference type="Proteomes" id="UP000204584">
    <property type="component" value="Segment"/>
</dbReference>
<protein>
    <submittedName>
        <fullName evidence="2">Uncharacterized protein</fullName>
    </submittedName>
</protein>
<accession>S4VVW0</accession>
<feature type="compositionally biased region" description="Acidic residues" evidence="1">
    <location>
        <begin position="224"/>
        <end position="240"/>
    </location>
</feature>
<evidence type="ECO:0000313" key="3">
    <source>
        <dbReference type="Proteomes" id="UP000204584"/>
    </source>
</evidence>
<dbReference type="RefSeq" id="YP_008437539.2">
    <property type="nucleotide sequence ID" value="NC_022098.1"/>
</dbReference>
<feature type="compositionally biased region" description="Acidic residues" evidence="1">
    <location>
        <begin position="258"/>
        <end position="271"/>
    </location>
</feature>
<evidence type="ECO:0000313" key="2">
    <source>
        <dbReference type="EMBL" id="AGO84468.2"/>
    </source>
</evidence>
<dbReference type="GeneID" id="16606255"/>
<sequence length="288" mass="32203">MGNRMSGMDLSKVFDAPMPRRVKATPDGRHFGIRIDMTTPRILTKDGARRATITLTPDPAETSTVTLGPRDQHAWPEASRPFEGPVHAWAPISEAIDFEVTDKGKIARGQCIGIVIVECLHRYVQVLYDRESECGCTLRTWTWDRVDSKAESVLRSDLGIGYEVLVIQGHLGGSVLSLVDDGVQKQARADRDKSVLFFIPQSEVYLDRYRHWDDADGGDARVDDNDDDELRDTETKDDDEDRKYGNATELGARRADESCDTEVEDDHDDSDAQTPTRRHASGPTIESL</sequence>
<organism evidence="2 3">
    <name type="scientific">Pandoravirus salinus</name>
    <dbReference type="NCBI Taxonomy" id="1349410"/>
    <lineage>
        <taxon>Viruses</taxon>
        <taxon>Pandoravirus</taxon>
    </lineage>
</organism>
<dbReference type="EMBL" id="KC977571">
    <property type="protein sequence ID" value="AGO84468.2"/>
    <property type="molecule type" value="Genomic_DNA"/>
</dbReference>
<keyword evidence="3" id="KW-1185">Reference proteome</keyword>
<gene>
    <name evidence="2" type="ORF">psal_cds_600</name>
</gene>
<evidence type="ECO:0000256" key="1">
    <source>
        <dbReference type="SAM" id="MobiDB-lite"/>
    </source>
</evidence>
<reference evidence="2 3" key="1">
    <citation type="journal article" date="2013" name="Science">
        <title>Pandoraviruses: amoeba viruses with genomes up to 2.5 Mb reaching that of parasitic eukaryotes.</title>
        <authorList>
            <person name="Philippe N."/>
            <person name="Legendre M."/>
            <person name="Doutre G."/>
            <person name="Coute Y."/>
            <person name="Poirot O."/>
            <person name="Lescot M."/>
            <person name="Arslan D."/>
            <person name="Seltzer V."/>
            <person name="Bertaux L."/>
            <person name="Bruley C."/>
            <person name="Garin J."/>
            <person name="Claverie J.M."/>
            <person name="Abergel C."/>
        </authorList>
    </citation>
    <scope>NUCLEOTIDE SEQUENCE [LARGE SCALE GENOMIC DNA]</scope>
</reference>